<accession>A0ABN7V615</accession>
<dbReference type="EMBL" id="CAJVQB010009805">
    <property type="protein sequence ID" value="CAG8733843.1"/>
    <property type="molecule type" value="Genomic_DNA"/>
</dbReference>
<dbReference type="Proteomes" id="UP000789901">
    <property type="component" value="Unassembled WGS sequence"/>
</dbReference>
<evidence type="ECO:0000313" key="1">
    <source>
        <dbReference type="EMBL" id="CAG8733843.1"/>
    </source>
</evidence>
<feature type="non-terminal residue" evidence="1">
    <location>
        <position position="99"/>
    </location>
</feature>
<protein>
    <submittedName>
        <fullName evidence="1">36294_t:CDS:1</fullName>
    </submittedName>
</protein>
<name>A0ABN7V615_GIGMA</name>
<keyword evidence="2" id="KW-1185">Reference proteome</keyword>
<organism evidence="1 2">
    <name type="scientific">Gigaspora margarita</name>
    <dbReference type="NCBI Taxonomy" id="4874"/>
    <lineage>
        <taxon>Eukaryota</taxon>
        <taxon>Fungi</taxon>
        <taxon>Fungi incertae sedis</taxon>
        <taxon>Mucoromycota</taxon>
        <taxon>Glomeromycotina</taxon>
        <taxon>Glomeromycetes</taxon>
        <taxon>Diversisporales</taxon>
        <taxon>Gigasporaceae</taxon>
        <taxon>Gigaspora</taxon>
    </lineage>
</organism>
<comment type="caution">
    <text evidence="1">The sequence shown here is derived from an EMBL/GenBank/DDBJ whole genome shotgun (WGS) entry which is preliminary data.</text>
</comment>
<proteinExistence type="predicted"/>
<sequence>MANIQCELTYFDAELTEFELCEIVKIATIDDYITDKEEILEIIIAIILIYEESSNLLCQTIILEDIVNLRDPVFQDKKVTQFEFSTNIADTNIDVEDDV</sequence>
<gene>
    <name evidence="1" type="ORF">GMARGA_LOCUS14656</name>
</gene>
<evidence type="ECO:0000313" key="2">
    <source>
        <dbReference type="Proteomes" id="UP000789901"/>
    </source>
</evidence>
<reference evidence="1 2" key="1">
    <citation type="submission" date="2021-06" db="EMBL/GenBank/DDBJ databases">
        <authorList>
            <person name="Kallberg Y."/>
            <person name="Tangrot J."/>
            <person name="Rosling A."/>
        </authorList>
    </citation>
    <scope>NUCLEOTIDE SEQUENCE [LARGE SCALE GENOMIC DNA]</scope>
    <source>
        <strain evidence="1 2">120-4 pot B 10/14</strain>
    </source>
</reference>